<accession>A0A0C3NN13</accession>
<keyword evidence="3" id="KW-1185">Reference proteome</keyword>
<proteinExistence type="predicted"/>
<dbReference type="InterPro" id="IPR018824">
    <property type="entry name" value="Conidiation-specific_6"/>
</dbReference>
<dbReference type="PANTHER" id="PTHR36576">
    <property type="entry name" value="UPF0654 PROTEIN C11D3.01C-RELATED"/>
    <property type="match status" value="1"/>
</dbReference>
<dbReference type="OrthoDB" id="5419162at2759"/>
<feature type="region of interest" description="Disordered" evidence="1">
    <location>
        <begin position="1"/>
        <end position="90"/>
    </location>
</feature>
<dbReference type="EMBL" id="KN831982">
    <property type="protein sequence ID" value="KIO02260.1"/>
    <property type="molecule type" value="Genomic_DNA"/>
</dbReference>
<dbReference type="Pfam" id="PF10346">
    <property type="entry name" value="Con-6"/>
    <property type="match status" value="2"/>
</dbReference>
<evidence type="ECO:0000313" key="2">
    <source>
        <dbReference type="EMBL" id="KIO02260.1"/>
    </source>
</evidence>
<dbReference type="InParanoid" id="A0A0C3NN13"/>
<dbReference type="AlphaFoldDB" id="A0A0C3NN13"/>
<evidence type="ECO:0000313" key="3">
    <source>
        <dbReference type="Proteomes" id="UP000054217"/>
    </source>
</evidence>
<reference evidence="3" key="2">
    <citation type="submission" date="2015-01" db="EMBL/GenBank/DDBJ databases">
        <title>Evolutionary Origins and Diversification of the Mycorrhizal Mutualists.</title>
        <authorList>
            <consortium name="DOE Joint Genome Institute"/>
            <consortium name="Mycorrhizal Genomics Consortium"/>
            <person name="Kohler A."/>
            <person name="Kuo A."/>
            <person name="Nagy L.G."/>
            <person name="Floudas D."/>
            <person name="Copeland A."/>
            <person name="Barry K.W."/>
            <person name="Cichocki N."/>
            <person name="Veneault-Fourrey C."/>
            <person name="LaButti K."/>
            <person name="Lindquist E.A."/>
            <person name="Lipzen A."/>
            <person name="Lundell T."/>
            <person name="Morin E."/>
            <person name="Murat C."/>
            <person name="Riley R."/>
            <person name="Ohm R."/>
            <person name="Sun H."/>
            <person name="Tunlid A."/>
            <person name="Henrissat B."/>
            <person name="Grigoriev I.V."/>
            <person name="Hibbett D.S."/>
            <person name="Martin F."/>
        </authorList>
    </citation>
    <scope>NUCLEOTIDE SEQUENCE [LARGE SCALE GENOMIC DNA]</scope>
    <source>
        <strain evidence="3">Marx 270</strain>
    </source>
</reference>
<feature type="compositionally biased region" description="Basic and acidic residues" evidence="1">
    <location>
        <begin position="74"/>
        <end position="90"/>
    </location>
</feature>
<reference evidence="2 3" key="1">
    <citation type="submission" date="2014-04" db="EMBL/GenBank/DDBJ databases">
        <authorList>
            <consortium name="DOE Joint Genome Institute"/>
            <person name="Kuo A."/>
            <person name="Kohler A."/>
            <person name="Costa M.D."/>
            <person name="Nagy L.G."/>
            <person name="Floudas D."/>
            <person name="Copeland A."/>
            <person name="Barry K.W."/>
            <person name="Cichocki N."/>
            <person name="Veneault-Fourrey C."/>
            <person name="LaButti K."/>
            <person name="Lindquist E.A."/>
            <person name="Lipzen A."/>
            <person name="Lundell T."/>
            <person name="Morin E."/>
            <person name="Murat C."/>
            <person name="Sun H."/>
            <person name="Tunlid A."/>
            <person name="Henrissat B."/>
            <person name="Grigoriev I.V."/>
            <person name="Hibbett D.S."/>
            <person name="Martin F."/>
            <person name="Nordberg H.P."/>
            <person name="Cantor M.N."/>
            <person name="Hua S.X."/>
        </authorList>
    </citation>
    <scope>NUCLEOTIDE SEQUENCE [LARGE SCALE GENOMIC DNA]</scope>
    <source>
        <strain evidence="2 3">Marx 270</strain>
    </source>
</reference>
<dbReference type="FunCoup" id="A0A0C3NN13">
    <property type="interactions" value="288"/>
</dbReference>
<organism evidence="2 3">
    <name type="scientific">Pisolithus tinctorius Marx 270</name>
    <dbReference type="NCBI Taxonomy" id="870435"/>
    <lineage>
        <taxon>Eukaryota</taxon>
        <taxon>Fungi</taxon>
        <taxon>Dikarya</taxon>
        <taxon>Basidiomycota</taxon>
        <taxon>Agaricomycotina</taxon>
        <taxon>Agaricomycetes</taxon>
        <taxon>Agaricomycetidae</taxon>
        <taxon>Boletales</taxon>
        <taxon>Sclerodermatineae</taxon>
        <taxon>Pisolithaceae</taxon>
        <taxon>Pisolithus</taxon>
    </lineage>
</organism>
<dbReference type="HOGENOM" id="CLU_107705_2_1_1"/>
<dbReference type="Proteomes" id="UP000054217">
    <property type="component" value="Unassembled WGS sequence"/>
</dbReference>
<evidence type="ECO:0000256" key="1">
    <source>
        <dbReference type="SAM" id="MobiDB-lite"/>
    </source>
</evidence>
<gene>
    <name evidence="2" type="ORF">M404DRAFT_656225</name>
</gene>
<name>A0A0C3NN13_PISTI</name>
<evidence type="ECO:0008006" key="4">
    <source>
        <dbReference type="Google" id="ProtNLM"/>
    </source>
</evidence>
<protein>
    <recommendedName>
        <fullName evidence="4">Conidiation protein 6</fullName>
    </recommendedName>
</protein>
<sequence length="90" mass="10023">MADPGNIIRGHKANLANPHTSEESKERSRQVLEELEGGEGGMGEPTFQRSPMEKDPENVARGLKAAVSNPRVSQEAKERDKQRLQELEED</sequence>
<dbReference type="GO" id="GO:0005737">
    <property type="term" value="C:cytoplasm"/>
    <property type="evidence" value="ECO:0007669"/>
    <property type="project" value="TreeGrafter"/>
</dbReference>
<feature type="compositionally biased region" description="Basic and acidic residues" evidence="1">
    <location>
        <begin position="20"/>
        <end position="32"/>
    </location>
</feature>
<dbReference type="InterPro" id="IPR052670">
    <property type="entry name" value="UPF0654_domain"/>
</dbReference>
<dbReference type="PANTHER" id="PTHR36576:SF2">
    <property type="entry name" value="PROTEIN CON-6, PUTATIVE (AFU_ORTHOLOGUE AFUA_4G03615)-RELATED"/>
    <property type="match status" value="1"/>
</dbReference>